<gene>
    <name evidence="1" type="ORF">PRUB_a3770</name>
</gene>
<evidence type="ECO:0000313" key="2">
    <source>
        <dbReference type="Proteomes" id="UP000016480"/>
    </source>
</evidence>
<reference evidence="1 2" key="1">
    <citation type="journal article" date="2012" name="J. Bacteriol.">
        <title>Genome sequence of the cycloprodigiosin-producing bacterial strain Pseudoalteromonas rubra ATCC 29570(T).</title>
        <authorList>
            <person name="Xie B.B."/>
            <person name="Shu Y.L."/>
            <person name="Qin Q.L."/>
            <person name="Rong J.C."/>
            <person name="Zhang X.Y."/>
            <person name="Chen X.L."/>
            <person name="Zhou B.C."/>
            <person name="Zhang Y.Z."/>
        </authorList>
    </citation>
    <scope>NUCLEOTIDE SEQUENCE [LARGE SCALE GENOMIC DNA]</scope>
    <source>
        <strain evidence="1 2">DSM 6842</strain>
    </source>
</reference>
<evidence type="ECO:0000313" key="1">
    <source>
        <dbReference type="EMBL" id="KAF7786945.1"/>
    </source>
</evidence>
<dbReference type="AlphaFoldDB" id="A0A8T0CAD4"/>
<dbReference type="Proteomes" id="UP000016480">
    <property type="component" value="Unassembled WGS sequence"/>
</dbReference>
<comment type="caution">
    <text evidence="1">The sequence shown here is derived from an EMBL/GenBank/DDBJ whole genome shotgun (WGS) entry which is preliminary data.</text>
</comment>
<accession>A0A8T0CAD4</accession>
<organism evidence="1 2">
    <name type="scientific">Pseudoalteromonas rubra</name>
    <dbReference type="NCBI Taxonomy" id="43658"/>
    <lineage>
        <taxon>Bacteria</taxon>
        <taxon>Pseudomonadati</taxon>
        <taxon>Pseudomonadota</taxon>
        <taxon>Gammaproteobacteria</taxon>
        <taxon>Alteromonadales</taxon>
        <taxon>Pseudoalteromonadaceae</taxon>
        <taxon>Pseudoalteromonas</taxon>
    </lineage>
</organism>
<sequence>MTRSDPGFDANLSVLLAAHLAKSEVIAHGYPHKRWAGSTGKYCLLYAIELF</sequence>
<proteinExistence type="predicted"/>
<protein>
    <submittedName>
        <fullName evidence="1">Uncharacterized protein</fullName>
    </submittedName>
</protein>
<name>A0A8T0CAD4_9GAMM</name>
<dbReference type="EMBL" id="AHCD03000034">
    <property type="protein sequence ID" value="KAF7786945.1"/>
    <property type="molecule type" value="Genomic_DNA"/>
</dbReference>